<dbReference type="PROSITE" id="PS50937">
    <property type="entry name" value="HTH_MERR_2"/>
    <property type="match status" value="1"/>
</dbReference>
<dbReference type="InterPro" id="IPR000551">
    <property type="entry name" value="MerR-type_HTH_dom"/>
</dbReference>
<dbReference type="Proteomes" id="UP000598971">
    <property type="component" value="Unassembled WGS sequence"/>
</dbReference>
<dbReference type="GO" id="GO:0031419">
    <property type="term" value="F:cobalamin binding"/>
    <property type="evidence" value="ECO:0007669"/>
    <property type="project" value="InterPro"/>
</dbReference>
<evidence type="ECO:0000313" key="2">
    <source>
        <dbReference type="EMBL" id="NNV55648.1"/>
    </source>
</evidence>
<dbReference type="GO" id="GO:0046872">
    <property type="term" value="F:metal ion binding"/>
    <property type="evidence" value="ECO:0007669"/>
    <property type="project" value="InterPro"/>
</dbReference>
<dbReference type="Pfam" id="PF02607">
    <property type="entry name" value="B12-binding_2"/>
    <property type="match status" value="1"/>
</dbReference>
<dbReference type="InterPro" id="IPR036724">
    <property type="entry name" value="Cobalamin-bd_sf"/>
</dbReference>
<keyword evidence="3" id="KW-1185">Reference proteome</keyword>
<evidence type="ECO:0000313" key="3">
    <source>
        <dbReference type="Proteomes" id="UP000598971"/>
    </source>
</evidence>
<dbReference type="SMART" id="SM00422">
    <property type="entry name" value="HTH_MERR"/>
    <property type="match status" value="1"/>
</dbReference>
<protein>
    <submittedName>
        <fullName evidence="2">MerR family transcriptional regulator</fullName>
    </submittedName>
</protein>
<feature type="domain" description="HTH merR-type" evidence="1">
    <location>
        <begin position="3"/>
        <end position="72"/>
    </location>
</feature>
<dbReference type="Gene3D" id="1.10.1240.10">
    <property type="entry name" value="Methionine synthase domain"/>
    <property type="match status" value="1"/>
</dbReference>
<dbReference type="InterPro" id="IPR009061">
    <property type="entry name" value="DNA-bd_dom_put_sf"/>
</dbReference>
<dbReference type="Pfam" id="PF13411">
    <property type="entry name" value="MerR_1"/>
    <property type="match status" value="1"/>
</dbReference>
<dbReference type="Gene3D" id="3.40.50.280">
    <property type="entry name" value="Cobalamin-binding domain"/>
    <property type="match status" value="1"/>
</dbReference>
<dbReference type="InterPro" id="IPR036594">
    <property type="entry name" value="Meth_synthase_dom"/>
</dbReference>
<accession>A0A8J8FCU5</accession>
<dbReference type="GO" id="GO:0003677">
    <property type="term" value="F:DNA binding"/>
    <property type="evidence" value="ECO:0007669"/>
    <property type="project" value="InterPro"/>
</dbReference>
<name>A0A8J8FCU5_9BACT</name>
<proteinExistence type="predicted"/>
<dbReference type="AlphaFoldDB" id="A0A8J8FCU5"/>
<dbReference type="SUPFAM" id="SSF52242">
    <property type="entry name" value="Cobalamin (vitamin B12)-binding domain"/>
    <property type="match status" value="1"/>
</dbReference>
<gene>
    <name evidence="2" type="ORF">GD597_09270</name>
</gene>
<comment type="caution">
    <text evidence="2">The sequence shown here is derived from an EMBL/GenBank/DDBJ whole genome shotgun (WGS) entry which is preliminary data.</text>
</comment>
<organism evidence="2 3">
    <name type="scientific">Limnovirga soli</name>
    <dbReference type="NCBI Taxonomy" id="2656915"/>
    <lineage>
        <taxon>Bacteria</taxon>
        <taxon>Pseudomonadati</taxon>
        <taxon>Bacteroidota</taxon>
        <taxon>Chitinophagia</taxon>
        <taxon>Chitinophagales</taxon>
        <taxon>Chitinophagaceae</taxon>
        <taxon>Limnovirga</taxon>
    </lineage>
</organism>
<reference evidence="2" key="1">
    <citation type="submission" date="2019-10" db="EMBL/GenBank/DDBJ databases">
        <title>Draft genome sequence of Panacibacter sp. KCS-6.</title>
        <authorList>
            <person name="Yim K.J."/>
        </authorList>
    </citation>
    <scope>NUCLEOTIDE SEQUENCE</scope>
    <source>
        <strain evidence="2">KCS-6</strain>
    </source>
</reference>
<dbReference type="InterPro" id="IPR003759">
    <property type="entry name" value="Cbl-bd_cap"/>
</dbReference>
<dbReference type="GO" id="GO:0006355">
    <property type="term" value="P:regulation of DNA-templated transcription"/>
    <property type="evidence" value="ECO:0007669"/>
    <property type="project" value="InterPro"/>
</dbReference>
<dbReference type="EMBL" id="WHPF01000006">
    <property type="protein sequence ID" value="NNV55648.1"/>
    <property type="molecule type" value="Genomic_DNA"/>
</dbReference>
<dbReference type="RefSeq" id="WP_171607582.1">
    <property type="nucleotide sequence ID" value="NZ_WHPF01000006.1"/>
</dbReference>
<dbReference type="Gene3D" id="1.10.1660.10">
    <property type="match status" value="1"/>
</dbReference>
<evidence type="ECO:0000259" key="1">
    <source>
        <dbReference type="PROSITE" id="PS50937"/>
    </source>
</evidence>
<sequence length="294" mass="34587">MEKFTIHNIESLCNIKAHTLRVWEKRYNIMQPDRKKSKHRLYSNNDLKFLLRLSFLYHKGIKISKIASLSPEEFKQLTQKSNDTTEQYLLFINDLIDASIDFNENSFEAIFENAIKLVGLENTMRHIIYPYFEKIGLLWMNDAAIPAQEHFSSNIIRNKLIFAIDTIKKTAQSKGPTILLFSPEEEFHEIPLLFICFLLLQNNWKVTYFSTNVTRQMLEYYCTNKPVDFIYMHPITNLTRYNINQYTKQLLQALPHQQLLISGPLVKHIHYQHNNLKLLLSAEALSLFIKTASL</sequence>
<dbReference type="SUPFAM" id="SSF46955">
    <property type="entry name" value="Putative DNA-binding domain"/>
    <property type="match status" value="1"/>
</dbReference>